<dbReference type="PANTHER" id="PTHR43751">
    <property type="entry name" value="SULFATASE"/>
    <property type="match status" value="1"/>
</dbReference>
<dbReference type="InterPro" id="IPR024607">
    <property type="entry name" value="Sulfatase_CS"/>
</dbReference>
<name>A0A3L8PXZ5_9GAMM</name>
<comment type="caution">
    <text evidence="5">The sequence shown here is derived from an EMBL/GenBank/DDBJ whole genome shotgun (WGS) entry which is preliminary data.</text>
</comment>
<dbReference type="PANTHER" id="PTHR43751:SF6">
    <property type="entry name" value="N-ACETYLGALACTOSAMINE-6-O-SULFATASE"/>
    <property type="match status" value="1"/>
</dbReference>
<keyword evidence="6" id="KW-1185">Reference proteome</keyword>
<dbReference type="Gene3D" id="3.40.720.10">
    <property type="entry name" value="Alkaline Phosphatase, subunit A"/>
    <property type="match status" value="1"/>
</dbReference>
<evidence type="ECO:0000256" key="2">
    <source>
        <dbReference type="ARBA" id="ARBA00022801"/>
    </source>
</evidence>
<dbReference type="PROSITE" id="PS00523">
    <property type="entry name" value="SULFATASE_1"/>
    <property type="match status" value="1"/>
</dbReference>
<dbReference type="Pfam" id="PF00884">
    <property type="entry name" value="Sulfatase"/>
    <property type="match status" value="1"/>
</dbReference>
<dbReference type="InterPro" id="IPR000917">
    <property type="entry name" value="Sulfatase_N"/>
</dbReference>
<dbReference type="RefSeq" id="WP_121839767.1">
    <property type="nucleotide sequence ID" value="NZ_ML014799.1"/>
</dbReference>
<keyword evidence="3" id="KW-0732">Signal</keyword>
<proteinExistence type="inferred from homology"/>
<dbReference type="InterPro" id="IPR017850">
    <property type="entry name" value="Alkaline_phosphatase_core_sf"/>
</dbReference>
<evidence type="ECO:0000259" key="4">
    <source>
        <dbReference type="Pfam" id="PF00884"/>
    </source>
</evidence>
<sequence length="517" mass="56797">MAKKLTTAVATALVLLSTGCSKQSTPESSTEMVAAKTQQKPNLIVLYVDDLGYGDVGAYGAKGVETPNIDKLAAGGVMFTDAHSSSATCTPSRYSLLTGEHGFRNDAAILPGDAPLLIRPGKKTLPSLLKQQGYATAVVGKWHLGLGNGSVDWNTDVKPGPLEIGFDYSFLLPATGDRVPTVYLENHNVVNLDKNDPITVSYHEKVGNKPTGLTHPELLKYPADLEHSETIVNGISRMGSMTGGEKALWKDEEFADIFTEKAVNFIRANKNQPFFLFHSYHDIHVPRMPHERFKGKSSMGPRGDAIVQMDWISGEIVKELERLGIDDNTMIVFTSDNGPVLHDGYFDQAKELVGDHKPGGVYRGGKYGAYEGATRVPTIVYWKGKIQPTESDALISQMDLYASFAKLINAPLAEGEAQDSNDFLDVFMGKSHTAREYLIEESVGTTSLRYKNWKLIEKASKIPDWIADKKMDVGFSDKPQLFDLSNDAGEQNNIAAEHPELVKQLQQKIQDIKQNGY</sequence>
<dbReference type="InterPro" id="IPR052701">
    <property type="entry name" value="GAG_Ulvan_Degrading_Sulfatases"/>
</dbReference>
<feature type="signal peptide" evidence="3">
    <location>
        <begin position="1"/>
        <end position="22"/>
    </location>
</feature>
<comment type="similarity">
    <text evidence="1">Belongs to the sulfatase family.</text>
</comment>
<protein>
    <submittedName>
        <fullName evidence="5">Arylsulfatase</fullName>
    </submittedName>
</protein>
<evidence type="ECO:0000256" key="3">
    <source>
        <dbReference type="SAM" id="SignalP"/>
    </source>
</evidence>
<accession>A0A3L8PXZ5</accession>
<feature type="domain" description="Sulfatase N-terminal" evidence="4">
    <location>
        <begin position="41"/>
        <end position="409"/>
    </location>
</feature>
<dbReference type="Proteomes" id="UP000281474">
    <property type="component" value="Unassembled WGS sequence"/>
</dbReference>
<evidence type="ECO:0000256" key="1">
    <source>
        <dbReference type="ARBA" id="ARBA00008779"/>
    </source>
</evidence>
<dbReference type="SUPFAM" id="SSF53649">
    <property type="entry name" value="Alkaline phosphatase-like"/>
    <property type="match status" value="1"/>
</dbReference>
<dbReference type="AlphaFoldDB" id="A0A3L8PXZ5"/>
<keyword evidence="2" id="KW-0378">Hydrolase</keyword>
<organism evidence="5 6">
    <name type="scientific">Parashewanella curva</name>
    <dbReference type="NCBI Taxonomy" id="2338552"/>
    <lineage>
        <taxon>Bacteria</taxon>
        <taxon>Pseudomonadati</taxon>
        <taxon>Pseudomonadota</taxon>
        <taxon>Gammaproteobacteria</taxon>
        <taxon>Alteromonadales</taxon>
        <taxon>Shewanellaceae</taxon>
        <taxon>Parashewanella</taxon>
    </lineage>
</organism>
<dbReference type="Gene3D" id="3.30.1120.10">
    <property type="match status" value="1"/>
</dbReference>
<gene>
    <name evidence="5" type="ORF">D5018_14745</name>
</gene>
<dbReference type="OrthoDB" id="9803751at2"/>
<dbReference type="EMBL" id="QZEI01000050">
    <property type="protein sequence ID" value="RLV58922.1"/>
    <property type="molecule type" value="Genomic_DNA"/>
</dbReference>
<dbReference type="PROSITE" id="PS51257">
    <property type="entry name" value="PROKAR_LIPOPROTEIN"/>
    <property type="match status" value="1"/>
</dbReference>
<evidence type="ECO:0000313" key="6">
    <source>
        <dbReference type="Proteomes" id="UP000281474"/>
    </source>
</evidence>
<dbReference type="CDD" id="cd16143">
    <property type="entry name" value="ARS_like"/>
    <property type="match status" value="1"/>
</dbReference>
<feature type="chain" id="PRO_5018103765" evidence="3">
    <location>
        <begin position="23"/>
        <end position="517"/>
    </location>
</feature>
<dbReference type="PROSITE" id="PS00149">
    <property type="entry name" value="SULFATASE_2"/>
    <property type="match status" value="1"/>
</dbReference>
<evidence type="ECO:0000313" key="5">
    <source>
        <dbReference type="EMBL" id="RLV58922.1"/>
    </source>
</evidence>
<reference evidence="5 6" key="1">
    <citation type="submission" date="2018-09" db="EMBL/GenBank/DDBJ databases">
        <title>Phylogeny of the Shewanellaceae, and recommendation for two new genera, Pseudoshewanella and Parashewanella.</title>
        <authorList>
            <person name="Wang G."/>
        </authorList>
    </citation>
    <scope>NUCLEOTIDE SEQUENCE [LARGE SCALE GENOMIC DNA]</scope>
    <source>
        <strain evidence="5 6">C51</strain>
    </source>
</reference>
<dbReference type="GO" id="GO:0016787">
    <property type="term" value="F:hydrolase activity"/>
    <property type="evidence" value="ECO:0007669"/>
    <property type="project" value="UniProtKB-KW"/>
</dbReference>